<dbReference type="SMART" id="SM00415">
    <property type="entry name" value="HSF"/>
    <property type="match status" value="1"/>
</dbReference>
<evidence type="ECO:0000256" key="1">
    <source>
        <dbReference type="ARBA" id="ARBA00004123"/>
    </source>
</evidence>
<comment type="similarity">
    <text evidence="4">Belongs to the HSF family.</text>
</comment>
<gene>
    <name evidence="6" type="ORF">H312_01616</name>
</gene>
<dbReference type="AlphaFoldDB" id="A0A059F1W0"/>
<evidence type="ECO:0000313" key="6">
    <source>
        <dbReference type="EMBL" id="KCZ80961.1"/>
    </source>
</evidence>
<reference evidence="6 7" key="2">
    <citation type="submission" date="2014-03" db="EMBL/GenBank/DDBJ databases">
        <title>The Genome Sequence of Anncaliia algerae insect isolate PRA339.</title>
        <authorList>
            <consortium name="The Broad Institute Genome Sequencing Platform"/>
            <consortium name="The Broad Institute Genome Sequencing Center for Infectious Disease"/>
            <person name="Cuomo C."/>
            <person name="Becnel J."/>
            <person name="Sanscrainte N."/>
            <person name="Walker B."/>
            <person name="Young S.K."/>
            <person name="Zeng Q."/>
            <person name="Gargeya S."/>
            <person name="Fitzgerald M."/>
            <person name="Haas B."/>
            <person name="Abouelleil A."/>
            <person name="Alvarado L."/>
            <person name="Arachchi H.M."/>
            <person name="Berlin A.M."/>
            <person name="Chapman S.B."/>
            <person name="Dewar J."/>
            <person name="Goldberg J."/>
            <person name="Griggs A."/>
            <person name="Gujja S."/>
            <person name="Hansen M."/>
            <person name="Howarth C."/>
            <person name="Imamovic A."/>
            <person name="Larimer J."/>
            <person name="McCowan C."/>
            <person name="Murphy C."/>
            <person name="Neiman D."/>
            <person name="Pearson M."/>
            <person name="Priest M."/>
            <person name="Roberts A."/>
            <person name="Saif S."/>
            <person name="Shea T."/>
            <person name="Sisk P."/>
            <person name="Sykes S."/>
            <person name="Wortman J."/>
            <person name="Nusbaum C."/>
            <person name="Birren B."/>
        </authorList>
    </citation>
    <scope>NUCLEOTIDE SEQUENCE [LARGE SCALE GENOMIC DNA]</scope>
    <source>
        <strain evidence="6 7">PRA339</strain>
    </source>
</reference>
<keyword evidence="3" id="KW-0539">Nucleus</keyword>
<dbReference type="HOGENOM" id="CLU_030308_8_1_1"/>
<comment type="subcellular location">
    <subcellularLocation>
        <location evidence="1">Nucleus</location>
    </subcellularLocation>
</comment>
<dbReference type="VEuPathDB" id="MicrosporidiaDB:H312_01616"/>
<organism evidence="6 7">
    <name type="scientific">Anncaliia algerae PRA339</name>
    <dbReference type="NCBI Taxonomy" id="1288291"/>
    <lineage>
        <taxon>Eukaryota</taxon>
        <taxon>Fungi</taxon>
        <taxon>Fungi incertae sedis</taxon>
        <taxon>Microsporidia</taxon>
        <taxon>Tubulinosematoidea</taxon>
        <taxon>Tubulinosematidae</taxon>
        <taxon>Anncaliia</taxon>
    </lineage>
</organism>
<dbReference type="Pfam" id="PF00447">
    <property type="entry name" value="HSF_DNA-bind"/>
    <property type="match status" value="1"/>
</dbReference>
<proteinExistence type="inferred from homology"/>
<reference evidence="7" key="1">
    <citation type="submission" date="2013-02" db="EMBL/GenBank/DDBJ databases">
        <authorList>
            <consortium name="The Broad Institute Genome Sequencing Platform"/>
            <person name="Cuomo C."/>
            <person name="Becnel J."/>
            <person name="Sanscrainte N."/>
            <person name="Walker B."/>
            <person name="Young S.K."/>
            <person name="Zeng Q."/>
            <person name="Gargeya S."/>
            <person name="Fitzgerald M."/>
            <person name="Haas B."/>
            <person name="Abouelleil A."/>
            <person name="Alvarado L."/>
            <person name="Arachchi H.M."/>
            <person name="Berlin A.M."/>
            <person name="Chapman S.B."/>
            <person name="Dewar J."/>
            <person name="Goldberg J."/>
            <person name="Griggs A."/>
            <person name="Gujja S."/>
            <person name="Hansen M."/>
            <person name="Howarth C."/>
            <person name="Imamovic A."/>
            <person name="Larimer J."/>
            <person name="McCowan C."/>
            <person name="Murphy C."/>
            <person name="Neiman D."/>
            <person name="Pearson M."/>
            <person name="Priest M."/>
            <person name="Roberts A."/>
            <person name="Saif S."/>
            <person name="Shea T."/>
            <person name="Sisk P."/>
            <person name="Sykes S."/>
            <person name="Wortman J."/>
            <person name="Nusbaum C."/>
            <person name="Birren B."/>
        </authorList>
    </citation>
    <scope>NUCLEOTIDE SEQUENCE [LARGE SCALE GENOMIC DNA]</scope>
    <source>
        <strain evidence="7">PRA339</strain>
    </source>
</reference>
<dbReference type="PANTHER" id="PTHR10015:SF206">
    <property type="entry name" value="HSF-TYPE DNA-BINDING DOMAIN-CONTAINING PROTEIN"/>
    <property type="match status" value="1"/>
</dbReference>
<dbReference type="InterPro" id="IPR036390">
    <property type="entry name" value="WH_DNA-bd_sf"/>
</dbReference>
<evidence type="ECO:0000256" key="3">
    <source>
        <dbReference type="ARBA" id="ARBA00023242"/>
    </source>
</evidence>
<keyword evidence="2" id="KW-0238">DNA-binding</keyword>
<dbReference type="GO" id="GO:0005634">
    <property type="term" value="C:nucleus"/>
    <property type="evidence" value="ECO:0007669"/>
    <property type="project" value="UniProtKB-SubCell"/>
</dbReference>
<dbReference type="InterPro" id="IPR000232">
    <property type="entry name" value="HSF_DNA-bd"/>
</dbReference>
<evidence type="ECO:0000256" key="2">
    <source>
        <dbReference type="ARBA" id="ARBA00023125"/>
    </source>
</evidence>
<dbReference type="InterPro" id="IPR036388">
    <property type="entry name" value="WH-like_DNA-bd_sf"/>
</dbReference>
<dbReference type="OrthoDB" id="60033at2759"/>
<dbReference type="EMBL" id="KK365155">
    <property type="protein sequence ID" value="KCZ80961.1"/>
    <property type="molecule type" value="Genomic_DNA"/>
</dbReference>
<sequence length="250" mass="29564">MDPFGYKTAKFIKRLYKVVNDDSIPQIRWNNNGRSFIIPSKDEFLKKVLPHISKTKEYSAFVRLLNHYGFQKIQGFSPDSEEYFHKNFIKDDESNLIYITRTKQRKLAPNEELVLYKRENEAMREQLDYLLKSNLSINSEISLLKNRIEKQDKTITGLIEVLSKVFNMGIKTQKQMAIKGDYTVEENLSTILKEKEAIDLEPQNKRILADLELKKSLDNVDRKNKFMLMENTKKEEEEEEEDTLNFADFF</sequence>
<dbReference type="SUPFAM" id="SSF46785">
    <property type="entry name" value="Winged helix' DNA-binding domain"/>
    <property type="match status" value="1"/>
</dbReference>
<accession>A0A059F1W0</accession>
<dbReference type="GO" id="GO:0043565">
    <property type="term" value="F:sequence-specific DNA binding"/>
    <property type="evidence" value="ECO:0007669"/>
    <property type="project" value="InterPro"/>
</dbReference>
<keyword evidence="7" id="KW-1185">Reference proteome</keyword>
<evidence type="ECO:0000313" key="7">
    <source>
        <dbReference type="Proteomes" id="UP000030655"/>
    </source>
</evidence>
<evidence type="ECO:0000256" key="4">
    <source>
        <dbReference type="RuleBase" id="RU004020"/>
    </source>
</evidence>
<evidence type="ECO:0000259" key="5">
    <source>
        <dbReference type="SMART" id="SM00415"/>
    </source>
</evidence>
<dbReference type="STRING" id="1288291.A0A059F1W0"/>
<dbReference type="Proteomes" id="UP000030655">
    <property type="component" value="Unassembled WGS sequence"/>
</dbReference>
<protein>
    <recommendedName>
        <fullName evidence="5">HSF-type DNA-binding domain-containing protein</fullName>
    </recommendedName>
</protein>
<feature type="domain" description="HSF-type DNA-binding" evidence="5">
    <location>
        <begin position="7"/>
        <end position="102"/>
    </location>
</feature>
<dbReference type="Gene3D" id="1.10.10.10">
    <property type="entry name" value="Winged helix-like DNA-binding domain superfamily/Winged helix DNA-binding domain"/>
    <property type="match status" value="1"/>
</dbReference>
<name>A0A059F1W0_9MICR</name>
<dbReference type="GO" id="GO:0003700">
    <property type="term" value="F:DNA-binding transcription factor activity"/>
    <property type="evidence" value="ECO:0007669"/>
    <property type="project" value="InterPro"/>
</dbReference>
<dbReference type="PANTHER" id="PTHR10015">
    <property type="entry name" value="HEAT SHOCK TRANSCRIPTION FACTOR"/>
    <property type="match status" value="1"/>
</dbReference>